<gene>
    <name evidence="2" type="ORF">HYH02_001114</name>
</gene>
<feature type="region of interest" description="Disordered" evidence="1">
    <location>
        <begin position="216"/>
        <end position="249"/>
    </location>
</feature>
<dbReference type="AlphaFoldDB" id="A0A836BCT5"/>
<name>A0A836BCT5_9CHLO</name>
<protein>
    <submittedName>
        <fullName evidence="2">Uncharacterized protein</fullName>
    </submittedName>
</protein>
<evidence type="ECO:0000256" key="1">
    <source>
        <dbReference type="SAM" id="MobiDB-lite"/>
    </source>
</evidence>
<feature type="compositionally biased region" description="Polar residues" evidence="1">
    <location>
        <begin position="218"/>
        <end position="230"/>
    </location>
</feature>
<reference evidence="2" key="1">
    <citation type="journal article" date="2020" name="bioRxiv">
        <title>Comparative genomics of Chlamydomonas.</title>
        <authorList>
            <person name="Craig R.J."/>
            <person name="Hasan A.R."/>
            <person name="Ness R.W."/>
            <person name="Keightley P.D."/>
        </authorList>
    </citation>
    <scope>NUCLEOTIDE SEQUENCE</scope>
    <source>
        <strain evidence="2">CCAP 11/173</strain>
    </source>
</reference>
<organism evidence="2 3">
    <name type="scientific">Chlamydomonas schloesseri</name>
    <dbReference type="NCBI Taxonomy" id="2026947"/>
    <lineage>
        <taxon>Eukaryota</taxon>
        <taxon>Viridiplantae</taxon>
        <taxon>Chlorophyta</taxon>
        <taxon>core chlorophytes</taxon>
        <taxon>Chlorophyceae</taxon>
        <taxon>CS clade</taxon>
        <taxon>Chlamydomonadales</taxon>
        <taxon>Chlamydomonadaceae</taxon>
        <taxon>Chlamydomonas</taxon>
    </lineage>
</organism>
<dbReference type="OrthoDB" id="555290at2759"/>
<dbReference type="Proteomes" id="UP000613740">
    <property type="component" value="Unassembled WGS sequence"/>
</dbReference>
<feature type="region of interest" description="Disordered" evidence="1">
    <location>
        <begin position="309"/>
        <end position="347"/>
    </location>
</feature>
<feature type="compositionally biased region" description="Polar residues" evidence="1">
    <location>
        <begin position="309"/>
        <end position="324"/>
    </location>
</feature>
<sequence length="983" mass="102282">MPRGGGGRLWHSTLRAKVCRRNSFLFTYLRHLGDNWDNPEARAAAYDQAMRDMHDGALEPARLSRRVRRALKAAGLGAAVGAEGQQAVQPTPAAQQFLSGGTGASLLLPLEDRLAARPRCRPLQIRLMPGTVDPRGRSPAPPELADMLAAAAGAAAEGVQLIHVAAQASEQQPALQHQQHQQQQDEATFHQDTAMLDGCGGTAAADTTAAATAATLDCGSSGSGRSTRANSTDGTLPGGSGTSSGMAALTLSRPSGGLLGAYASGPLPPAAAAATVAPAGPAVQSAAAAAAPPLHDLQQQAQLYAGFTPAQQQQEPGSSSTRAPQATPLLRQPSGRGAQQGAPPVATAQLPHARLSPQMQQMLIHCAPNSKEQEHCTQPQQQQLCRNTQQAHGQRSPPAAPVPQLPAYAPVPAAALAVPLRSSPPVIEVGRCAGGVQGGQYRYTEQQQGQGQQLPPSPQQQQLVQEQGQWGRGGYAVAVLAMALCLMGAAQARKSAIMRTSTGRMLLANTNAGNGGNTPDICPAQPSPACASFYSTCVKITCVNLVVTVDVSGSGCKGSSYSWGACLKWGFADTRCGLMTSCTGAANGDYCETLTKVSFAIDATDTKVGIQIHDGSFTTGTNNCTLSNPLGTGCWAGSPHGTCPAMSYFTAAGIPGVDSCTPCASKDCLVETQAGDFTKPLAAANFLDTYHCIAKPSSTFLGTNPITGAQEPYPMYPPMVTSTYAGLNDYFAANTAVGASVAVACYTDDTYATVSRYLYVSRISTATDNYKCLTCKWYSVFEVKPGACKCSTDTAWAIPPKNMMEGLAATTGEQALTGSLSGVYWTARQDASKANAWGGYFRIVPPHDTTVIYTFDVCAGCGQNRVNKGFIMGQLTFAISNINGKTSYTQFVAPSLTASTTSSVLHMYQSFIAPPSLTPGQFSKFTSVSGPSTLPFTYGDSWTSTVLTGTIKSGSSSWSVPSSESSNGVYVAIHLTVGGSMCF</sequence>
<feature type="compositionally biased region" description="Low complexity" evidence="1">
    <location>
        <begin position="376"/>
        <end position="390"/>
    </location>
</feature>
<dbReference type="EMBL" id="JAEHOD010000002">
    <property type="protein sequence ID" value="KAG2454074.1"/>
    <property type="molecule type" value="Genomic_DNA"/>
</dbReference>
<keyword evidence="3" id="KW-1185">Reference proteome</keyword>
<comment type="caution">
    <text evidence="2">The sequence shown here is derived from an EMBL/GenBank/DDBJ whole genome shotgun (WGS) entry which is preliminary data.</text>
</comment>
<evidence type="ECO:0000313" key="3">
    <source>
        <dbReference type="Proteomes" id="UP000613740"/>
    </source>
</evidence>
<accession>A0A836BCT5</accession>
<evidence type="ECO:0000313" key="2">
    <source>
        <dbReference type="EMBL" id="KAG2454074.1"/>
    </source>
</evidence>
<proteinExistence type="predicted"/>
<feature type="region of interest" description="Disordered" evidence="1">
    <location>
        <begin position="373"/>
        <end position="405"/>
    </location>
</feature>